<evidence type="ECO:0000259" key="2">
    <source>
        <dbReference type="Pfam" id="PF09830"/>
    </source>
</evidence>
<dbReference type="KEGG" id="more:E1B28_000707"/>
<dbReference type="InterPro" id="IPR019200">
    <property type="entry name" value="ATP_adenylylTrfase_C"/>
</dbReference>
<dbReference type="Pfam" id="PF19327">
    <property type="entry name" value="Ap4A_phos_N"/>
    <property type="match status" value="1"/>
</dbReference>
<dbReference type="GO" id="GO:0005524">
    <property type="term" value="F:ATP binding"/>
    <property type="evidence" value="ECO:0007669"/>
    <property type="project" value="InterPro"/>
</dbReference>
<dbReference type="GO" id="GO:0009117">
    <property type="term" value="P:nucleotide metabolic process"/>
    <property type="evidence" value="ECO:0007669"/>
    <property type="project" value="InterPro"/>
</dbReference>
<dbReference type="PANTHER" id="PTHR38420">
    <property type="entry name" value="AP-4-A PHOSPHORYLASE II"/>
    <property type="match status" value="1"/>
</dbReference>
<dbReference type="OrthoDB" id="10267950at2759"/>
<dbReference type="Proteomes" id="UP001049176">
    <property type="component" value="Chromosome 1"/>
</dbReference>
<feature type="domain" description="Ap4A phosphorylase 1/2 N-terminal" evidence="3">
    <location>
        <begin position="3"/>
        <end position="174"/>
    </location>
</feature>
<evidence type="ECO:0000256" key="1">
    <source>
        <dbReference type="PIRSR" id="PIRSR000846-1"/>
    </source>
</evidence>
<dbReference type="Pfam" id="PF09830">
    <property type="entry name" value="ATP_transf"/>
    <property type="match status" value="1"/>
</dbReference>
<dbReference type="EMBL" id="CM032181">
    <property type="protein sequence ID" value="KAG7098802.1"/>
    <property type="molecule type" value="Genomic_DNA"/>
</dbReference>
<dbReference type="InterPro" id="IPR045759">
    <property type="entry name" value="Ap4A_phos1/2_N"/>
</dbReference>
<evidence type="ECO:0000313" key="5">
    <source>
        <dbReference type="Proteomes" id="UP001049176"/>
    </source>
</evidence>
<dbReference type="AlphaFoldDB" id="A0A9P8AEM4"/>
<evidence type="ECO:0008006" key="6">
    <source>
        <dbReference type="Google" id="ProtNLM"/>
    </source>
</evidence>
<dbReference type="InterPro" id="IPR043171">
    <property type="entry name" value="Ap4A_phos1/2-like"/>
</dbReference>
<sequence>MLPQEIIAKLPSQYEKALASGDLFFFPSSVHHHYESGVEYEIRLCPALQKKPQLPPPDFSSTVETPKNDSKPFDPFAPPYNTGLFVGYLRDQRQDEEEYVILLNKYCVVPEHFLLVTKEFRLQSSPPTPDDLFNAYALIVAARKKLKNVIAFYNCGELSGASQAHKHLQLIEIEGDGPPIEAIARQIHLETPDKPFSVTRLPYANHVVRFPSNLATSKPEVVEGLLTQSFVSLMDLAISSIRYDVDYPSGKASYNVILTLEHMHIIPRQTDIYTLDTGSTLNINSLGFAGMFLVKSDEELEAVKKEGVTKILRAVGVGNVHDEQVKGVTED</sequence>
<dbReference type="GO" id="GO:0003877">
    <property type="term" value="F:ATP:ADP adenylyltransferase activity"/>
    <property type="evidence" value="ECO:0007669"/>
    <property type="project" value="InterPro"/>
</dbReference>
<evidence type="ECO:0000313" key="4">
    <source>
        <dbReference type="EMBL" id="KAG7098802.1"/>
    </source>
</evidence>
<accession>A0A9P8AEM4</accession>
<dbReference type="RefSeq" id="XP_043015272.1">
    <property type="nucleotide sequence ID" value="XM_043146569.1"/>
</dbReference>
<feature type="domain" description="ATP adenylyltransferase C-terminal" evidence="2">
    <location>
        <begin position="200"/>
        <end position="317"/>
    </location>
</feature>
<keyword evidence="5" id="KW-1185">Reference proteome</keyword>
<name>A0A9P8AEM4_9AGAR</name>
<protein>
    <recommendedName>
        <fullName evidence="6">ATP adenylyltransferase</fullName>
    </recommendedName>
</protein>
<dbReference type="InterPro" id="IPR036265">
    <property type="entry name" value="HIT-like_sf"/>
</dbReference>
<dbReference type="GeneID" id="66069783"/>
<reference evidence="4" key="1">
    <citation type="journal article" date="2021" name="Genome Biol. Evol.">
        <title>The assembled and annotated genome of the fairy-ring fungus Marasmius oreades.</title>
        <authorList>
            <person name="Hiltunen M."/>
            <person name="Ament-Velasquez S.L."/>
            <person name="Johannesson H."/>
        </authorList>
    </citation>
    <scope>NUCLEOTIDE SEQUENCE</scope>
    <source>
        <strain evidence="4">03SP1</strain>
    </source>
</reference>
<dbReference type="SUPFAM" id="SSF54197">
    <property type="entry name" value="HIT-like"/>
    <property type="match status" value="1"/>
</dbReference>
<dbReference type="Gene3D" id="3.30.428.70">
    <property type="match status" value="1"/>
</dbReference>
<dbReference type="PANTHER" id="PTHR38420:SF1">
    <property type="entry name" value="PUTATIVE (AFU_ORTHOLOGUE AFUA_5G14690)-RELATED"/>
    <property type="match status" value="1"/>
</dbReference>
<dbReference type="InterPro" id="IPR009163">
    <property type="entry name" value="Ap4A_phos1/2"/>
</dbReference>
<organism evidence="4 5">
    <name type="scientific">Marasmius oreades</name>
    <name type="common">fairy-ring Marasmius</name>
    <dbReference type="NCBI Taxonomy" id="181124"/>
    <lineage>
        <taxon>Eukaryota</taxon>
        <taxon>Fungi</taxon>
        <taxon>Dikarya</taxon>
        <taxon>Basidiomycota</taxon>
        <taxon>Agaricomycotina</taxon>
        <taxon>Agaricomycetes</taxon>
        <taxon>Agaricomycetidae</taxon>
        <taxon>Agaricales</taxon>
        <taxon>Marasmiineae</taxon>
        <taxon>Marasmiaceae</taxon>
        <taxon>Marasmius</taxon>
    </lineage>
</organism>
<gene>
    <name evidence="4" type="ORF">E1B28_000707</name>
</gene>
<dbReference type="PIRSF" id="PIRSF000846">
    <property type="entry name" value="ATP_adenylyltr"/>
    <property type="match status" value="1"/>
</dbReference>
<feature type="active site" description="Nucleophile" evidence="1">
    <location>
        <position position="167"/>
    </location>
</feature>
<evidence type="ECO:0000259" key="3">
    <source>
        <dbReference type="Pfam" id="PF19327"/>
    </source>
</evidence>
<comment type="caution">
    <text evidence="4">The sequence shown here is derived from an EMBL/GenBank/DDBJ whole genome shotgun (WGS) entry which is preliminary data.</text>
</comment>
<proteinExistence type="predicted"/>